<proteinExistence type="predicted"/>
<dbReference type="AlphaFoldDB" id="A0A9W4XKE3"/>
<comment type="caution">
    <text evidence="1">The sequence shown here is derived from an EMBL/GenBank/DDBJ whole genome shotgun (WGS) entry which is preliminary data.</text>
</comment>
<sequence length="76" mass="8713">MKCFGSPVCPGLLFSIHRYSYLQQLCVLQGLIVIWVSPYFTVSLPMPGLQLECLSTCLRVFCFDPIFPFERLYSCP</sequence>
<dbReference type="Proteomes" id="UP001152607">
    <property type="component" value="Unassembled WGS sequence"/>
</dbReference>
<keyword evidence="2" id="KW-1185">Reference proteome</keyword>
<organism evidence="1 2">
    <name type="scientific">Periconia digitata</name>
    <dbReference type="NCBI Taxonomy" id="1303443"/>
    <lineage>
        <taxon>Eukaryota</taxon>
        <taxon>Fungi</taxon>
        <taxon>Dikarya</taxon>
        <taxon>Ascomycota</taxon>
        <taxon>Pezizomycotina</taxon>
        <taxon>Dothideomycetes</taxon>
        <taxon>Pleosporomycetidae</taxon>
        <taxon>Pleosporales</taxon>
        <taxon>Massarineae</taxon>
        <taxon>Periconiaceae</taxon>
        <taxon>Periconia</taxon>
    </lineage>
</organism>
<protein>
    <submittedName>
        <fullName evidence="1">Uncharacterized protein</fullName>
    </submittedName>
</protein>
<evidence type="ECO:0000313" key="2">
    <source>
        <dbReference type="Proteomes" id="UP001152607"/>
    </source>
</evidence>
<gene>
    <name evidence="1" type="ORF">PDIGIT_LOCUS7917</name>
</gene>
<name>A0A9W4XKE3_9PLEO</name>
<accession>A0A9W4XKE3</accession>
<dbReference type="EMBL" id="CAOQHR010000005">
    <property type="protein sequence ID" value="CAI6334848.1"/>
    <property type="molecule type" value="Genomic_DNA"/>
</dbReference>
<evidence type="ECO:0000313" key="1">
    <source>
        <dbReference type="EMBL" id="CAI6334848.1"/>
    </source>
</evidence>
<reference evidence="1" key="1">
    <citation type="submission" date="2023-01" db="EMBL/GenBank/DDBJ databases">
        <authorList>
            <person name="Van Ghelder C."/>
            <person name="Rancurel C."/>
        </authorList>
    </citation>
    <scope>NUCLEOTIDE SEQUENCE</scope>
    <source>
        <strain evidence="1">CNCM I-4278</strain>
    </source>
</reference>